<dbReference type="InterPro" id="IPR036452">
    <property type="entry name" value="Ribo_hydro-like"/>
</dbReference>
<evidence type="ECO:0000256" key="1">
    <source>
        <dbReference type="ARBA" id="ARBA00022801"/>
    </source>
</evidence>
<protein>
    <submittedName>
        <fullName evidence="4">Nucleoside hydrolase</fullName>
    </submittedName>
</protein>
<dbReference type="InterPro" id="IPR023186">
    <property type="entry name" value="IUNH"/>
</dbReference>
<dbReference type="RefSeq" id="WP_017742091.1">
    <property type="nucleotide sequence ID" value="NZ_KQ976354.1"/>
</dbReference>
<dbReference type="InterPro" id="IPR001910">
    <property type="entry name" value="Inosine/uridine_hydrolase_dom"/>
</dbReference>
<dbReference type="AlphaFoldDB" id="A0A139XGF4"/>
<dbReference type="GO" id="GO:0006152">
    <property type="term" value="P:purine nucleoside catabolic process"/>
    <property type="evidence" value="ECO:0007669"/>
    <property type="project" value="TreeGrafter"/>
</dbReference>
<dbReference type="Pfam" id="PF01156">
    <property type="entry name" value="IU_nuc_hydro"/>
    <property type="match status" value="1"/>
</dbReference>
<dbReference type="NCBIfam" id="TIGR02595">
    <property type="entry name" value="PEP_CTERM"/>
    <property type="match status" value="1"/>
</dbReference>
<dbReference type="OrthoDB" id="9797882at2"/>
<proteinExistence type="predicted"/>
<dbReference type="GO" id="GO:0008477">
    <property type="term" value="F:purine nucleosidase activity"/>
    <property type="evidence" value="ECO:0007669"/>
    <property type="project" value="TreeGrafter"/>
</dbReference>
<sequence>MRLLTMRNLLSHIATVVAFSVAIFLDVSYSKPALGANLAFDTERPVPLILDDDGSQDGLIALAYMLQNPKFDVKAITISQGIARPQLFSNNLMRSLTRLGVTGIPVGVGSEDPLAGDNRYPELFRVDSDAFYSPFVPPLTETAQESVDQRDAAQLIIDTIKQSPDPVAILATGSLTNIAEALRRDPSIVNNVAAVEVMGGAVFTEGNLSFHTDPILAQNAVSEFNIWADPLAAQEVFASGLPIFLTPLDATNNTLFTVADRDAWRNGGTPESLLAAQLMDYSFAFISGGEQNPTQVWDLVAAINLSEPNFVSEVLLPLRVDITSAPSIAQGQTVVDDSLTPNVYVSFSPNFNNLSFKSSEIFSARTVAVPEPSTILGFLAVGGGFAFLKRKTL</sequence>
<keyword evidence="1 4" id="KW-0378">Hydrolase</keyword>
<dbReference type="PANTHER" id="PTHR12304:SF46">
    <property type="entry name" value="INOSINE-ADENOSINE-GUANOSINE-NUCLEOSIDE HYDROLASE"/>
    <property type="match status" value="1"/>
</dbReference>
<dbReference type="Gene3D" id="3.90.245.10">
    <property type="entry name" value="Ribonucleoside hydrolase-like"/>
    <property type="match status" value="1"/>
</dbReference>
<dbReference type="Proteomes" id="UP000076925">
    <property type="component" value="Unassembled WGS sequence"/>
</dbReference>
<comment type="caution">
    <text evidence="4">The sequence shown here is derived from an EMBL/GenBank/DDBJ whole genome shotgun (WGS) entry which is preliminary data.</text>
</comment>
<accession>A0A139XGF4</accession>
<gene>
    <name evidence="4" type="ORF">WA1_00980</name>
</gene>
<dbReference type="SUPFAM" id="SSF53590">
    <property type="entry name" value="Nucleoside hydrolase"/>
    <property type="match status" value="1"/>
</dbReference>
<dbReference type="InterPro" id="IPR013424">
    <property type="entry name" value="Ice-binding_C"/>
</dbReference>
<dbReference type="PANTHER" id="PTHR12304">
    <property type="entry name" value="INOSINE-URIDINE PREFERRING NUCLEOSIDE HYDROLASE"/>
    <property type="match status" value="1"/>
</dbReference>
<organism evidence="4 5">
    <name type="scientific">Scytonema hofmannii PCC 7110</name>
    <dbReference type="NCBI Taxonomy" id="128403"/>
    <lineage>
        <taxon>Bacteria</taxon>
        <taxon>Bacillati</taxon>
        <taxon>Cyanobacteriota</taxon>
        <taxon>Cyanophyceae</taxon>
        <taxon>Nostocales</taxon>
        <taxon>Scytonemataceae</taxon>
        <taxon>Scytonema</taxon>
    </lineage>
</organism>
<reference evidence="4 5" key="1">
    <citation type="journal article" date="2013" name="Genome Biol. Evol.">
        <title>Genomes of Stigonematalean cyanobacteria (subsection V) and the evolution of oxygenic photosynthesis from prokaryotes to plastids.</title>
        <authorList>
            <person name="Dagan T."/>
            <person name="Roettger M."/>
            <person name="Stucken K."/>
            <person name="Landan G."/>
            <person name="Koch R."/>
            <person name="Major P."/>
            <person name="Gould S.B."/>
            <person name="Goremykin V.V."/>
            <person name="Rippka R."/>
            <person name="Tandeau de Marsac N."/>
            <person name="Gugger M."/>
            <person name="Lockhart P.J."/>
            <person name="Allen J.F."/>
            <person name="Brune I."/>
            <person name="Maus I."/>
            <person name="Puhler A."/>
            <person name="Martin W.F."/>
        </authorList>
    </citation>
    <scope>NUCLEOTIDE SEQUENCE [LARGE SCALE GENOMIC DNA]</scope>
    <source>
        <strain evidence="4 5">PCC 7110</strain>
    </source>
</reference>
<dbReference type="GO" id="GO:0005829">
    <property type="term" value="C:cytosol"/>
    <property type="evidence" value="ECO:0007669"/>
    <property type="project" value="TreeGrafter"/>
</dbReference>
<dbReference type="STRING" id="128403.WA1_00980"/>
<keyword evidence="5" id="KW-1185">Reference proteome</keyword>
<keyword evidence="2" id="KW-0326">Glycosidase</keyword>
<evidence type="ECO:0000259" key="3">
    <source>
        <dbReference type="Pfam" id="PF01156"/>
    </source>
</evidence>
<evidence type="ECO:0000313" key="5">
    <source>
        <dbReference type="Proteomes" id="UP000076925"/>
    </source>
</evidence>
<evidence type="ECO:0000313" key="4">
    <source>
        <dbReference type="EMBL" id="KYC43770.1"/>
    </source>
</evidence>
<evidence type="ECO:0000256" key="2">
    <source>
        <dbReference type="ARBA" id="ARBA00023295"/>
    </source>
</evidence>
<feature type="domain" description="Inosine/uridine-preferring nucleoside hydrolase" evidence="3">
    <location>
        <begin position="48"/>
        <end position="344"/>
    </location>
</feature>
<dbReference type="EMBL" id="ANNX02000012">
    <property type="protein sequence ID" value="KYC43770.1"/>
    <property type="molecule type" value="Genomic_DNA"/>
</dbReference>
<name>A0A139XGF4_9CYAN</name>